<dbReference type="AlphaFoldDB" id="A0A2T7NCD5"/>
<dbReference type="Proteomes" id="UP000245119">
    <property type="component" value="Linkage Group LG14"/>
</dbReference>
<gene>
    <name evidence="1" type="ORF">C0Q70_21384</name>
</gene>
<comment type="caution">
    <text evidence="1">The sequence shown here is derived from an EMBL/GenBank/DDBJ whole genome shotgun (WGS) entry which is preliminary data.</text>
</comment>
<sequence>MRITGVQGMRITGVQGMRITGVQGMRITGVQGMRITGVHGVRLTGVQGGASLAAITTMDEPEGLRVRYPEDEAYFAQVDHVTCLQQRV</sequence>
<proteinExistence type="predicted"/>
<evidence type="ECO:0000313" key="1">
    <source>
        <dbReference type="EMBL" id="PVD18831.1"/>
    </source>
</evidence>
<keyword evidence="2" id="KW-1185">Reference proteome</keyword>
<organism evidence="1 2">
    <name type="scientific">Pomacea canaliculata</name>
    <name type="common">Golden apple snail</name>
    <dbReference type="NCBI Taxonomy" id="400727"/>
    <lineage>
        <taxon>Eukaryota</taxon>
        <taxon>Metazoa</taxon>
        <taxon>Spiralia</taxon>
        <taxon>Lophotrochozoa</taxon>
        <taxon>Mollusca</taxon>
        <taxon>Gastropoda</taxon>
        <taxon>Caenogastropoda</taxon>
        <taxon>Architaenioglossa</taxon>
        <taxon>Ampullarioidea</taxon>
        <taxon>Ampullariidae</taxon>
        <taxon>Pomacea</taxon>
    </lineage>
</organism>
<protein>
    <submittedName>
        <fullName evidence="1">Uncharacterized protein</fullName>
    </submittedName>
</protein>
<reference evidence="1 2" key="1">
    <citation type="submission" date="2018-04" db="EMBL/GenBank/DDBJ databases">
        <title>The genome of golden apple snail Pomacea canaliculata provides insight into stress tolerance and invasive adaptation.</title>
        <authorList>
            <person name="Liu C."/>
            <person name="Liu B."/>
            <person name="Ren Y."/>
            <person name="Zhang Y."/>
            <person name="Wang H."/>
            <person name="Li S."/>
            <person name="Jiang F."/>
            <person name="Yin L."/>
            <person name="Zhang G."/>
            <person name="Qian W."/>
            <person name="Fan W."/>
        </authorList>
    </citation>
    <scope>NUCLEOTIDE SEQUENCE [LARGE SCALE GENOMIC DNA]</scope>
    <source>
        <strain evidence="1">SZHN2017</strain>
        <tissue evidence="1">Muscle</tissue>
    </source>
</reference>
<accession>A0A2T7NCD5</accession>
<name>A0A2T7NCD5_POMCA</name>
<evidence type="ECO:0000313" key="2">
    <source>
        <dbReference type="Proteomes" id="UP000245119"/>
    </source>
</evidence>
<dbReference type="EMBL" id="PZQS01000014">
    <property type="protein sequence ID" value="PVD18831.1"/>
    <property type="molecule type" value="Genomic_DNA"/>
</dbReference>